<proteinExistence type="inferred from homology"/>
<feature type="transmembrane region" description="Helical" evidence="8">
    <location>
        <begin position="311"/>
        <end position="332"/>
    </location>
</feature>
<feature type="transmembrane region" description="Helical" evidence="8">
    <location>
        <begin position="338"/>
        <end position="361"/>
    </location>
</feature>
<feature type="transmembrane region" description="Helical" evidence="8">
    <location>
        <begin position="167"/>
        <end position="188"/>
    </location>
</feature>
<keyword evidence="4" id="KW-1003">Cell membrane</keyword>
<dbReference type="InterPro" id="IPR051629">
    <property type="entry name" value="Sulfite_efflux_TDT"/>
</dbReference>
<dbReference type="PANTHER" id="PTHR31686:SF1">
    <property type="entry name" value="SULFITE EFFLUX PUMP SSU1"/>
    <property type="match status" value="1"/>
</dbReference>
<comment type="subcellular location">
    <subcellularLocation>
        <location evidence="1">Cell membrane</location>
        <topology evidence="1">Multi-pass membrane protein</topology>
    </subcellularLocation>
</comment>
<dbReference type="InterPro" id="IPR038665">
    <property type="entry name" value="Voltage-dep_anion_channel_sf"/>
</dbReference>
<feature type="transmembrane region" description="Helical" evidence="8">
    <location>
        <begin position="200"/>
        <end position="222"/>
    </location>
</feature>
<organism evidence="9 10">
    <name type="scientific">Rhodospirillum centenum (strain ATCC 51521 / SW)</name>
    <dbReference type="NCBI Taxonomy" id="414684"/>
    <lineage>
        <taxon>Bacteria</taxon>
        <taxon>Pseudomonadati</taxon>
        <taxon>Pseudomonadota</taxon>
        <taxon>Alphaproteobacteria</taxon>
        <taxon>Rhodospirillales</taxon>
        <taxon>Rhodospirillaceae</taxon>
        <taxon>Rhodospirillum</taxon>
    </lineage>
</organism>
<sequence>MTSTDSVPAARLPAVLAPSVLPRAIRHFTPNWFTASMGTGILALALNQFPLPVPGLHGLARALWLLNIGLFGLFCLLYGARWLCCFDEARRIFRHPVMSMFLGAIPMALATILNGCLVFGPELIGAAAVPLAHVLWEVDAVLAVACGILVPYCMVTRQDHALERMTAVWLLPVVACEVAAASGGLLVAHLPAAHGYPVLLLSYVLWALSVPAALGILVILLLRLVLHKLPGRDMAASGWLALGPIGTGALALLLLGQEAQRLGGSAGPAGLGDAAFGIGIVGGLILWGYGLWWLALAVLKTAHYLRRGMPFNLGWWGFTFPLGVYSLATLALGRLTGFVPFSGIGAGLVVCLALFWTVVAARTLRGALSGRLFHAPCLAAPAPVGLAGDGI</sequence>
<dbReference type="STRING" id="414684.RC1_0015"/>
<evidence type="ECO:0000256" key="3">
    <source>
        <dbReference type="ARBA" id="ARBA00022448"/>
    </source>
</evidence>
<evidence type="ECO:0000256" key="6">
    <source>
        <dbReference type="ARBA" id="ARBA00022989"/>
    </source>
</evidence>
<evidence type="ECO:0000313" key="10">
    <source>
        <dbReference type="Proteomes" id="UP000001591"/>
    </source>
</evidence>
<name>B6IPT0_RHOCS</name>
<dbReference type="Proteomes" id="UP000001591">
    <property type="component" value="Chromosome"/>
</dbReference>
<keyword evidence="10" id="KW-1185">Reference proteome</keyword>
<protein>
    <submittedName>
        <fullName evidence="9">C4-dicarboxylate transporter</fullName>
    </submittedName>
</protein>
<evidence type="ECO:0000256" key="4">
    <source>
        <dbReference type="ARBA" id="ARBA00022475"/>
    </source>
</evidence>
<feature type="transmembrane region" description="Helical" evidence="8">
    <location>
        <begin position="275"/>
        <end position="299"/>
    </location>
</feature>
<reference evidence="9 10" key="1">
    <citation type="journal article" date="2010" name="BMC Genomics">
        <title>Metabolic flexibility revealed in the genome of the cyst-forming alpha-1 proteobacterium Rhodospirillum centenum.</title>
        <authorList>
            <person name="Lu Y.K."/>
            <person name="Marden J."/>
            <person name="Han M."/>
            <person name="Swingley W.D."/>
            <person name="Mastrian S.D."/>
            <person name="Chowdhury S.R."/>
            <person name="Hao J."/>
            <person name="Helmy T."/>
            <person name="Kim S."/>
            <person name="Kurdoglu A.A."/>
            <person name="Matthies H.J."/>
            <person name="Rollo D."/>
            <person name="Stothard P."/>
            <person name="Blankenship R.E."/>
            <person name="Bauer C.E."/>
            <person name="Touchman J.W."/>
        </authorList>
    </citation>
    <scope>NUCLEOTIDE SEQUENCE [LARGE SCALE GENOMIC DNA]</scope>
    <source>
        <strain evidence="10">ATCC 51521 / SW</strain>
    </source>
</reference>
<dbReference type="GO" id="GO:0005886">
    <property type="term" value="C:plasma membrane"/>
    <property type="evidence" value="ECO:0007669"/>
    <property type="project" value="UniProtKB-SubCell"/>
</dbReference>
<dbReference type="GO" id="GO:0000319">
    <property type="term" value="F:sulfite transmembrane transporter activity"/>
    <property type="evidence" value="ECO:0007669"/>
    <property type="project" value="TreeGrafter"/>
</dbReference>
<dbReference type="InterPro" id="IPR004695">
    <property type="entry name" value="SLAC1/Mae1/Ssu1/TehA"/>
</dbReference>
<dbReference type="RefSeq" id="WP_012565257.1">
    <property type="nucleotide sequence ID" value="NC_011420.2"/>
</dbReference>
<keyword evidence="7 8" id="KW-0472">Membrane</keyword>
<evidence type="ECO:0000256" key="7">
    <source>
        <dbReference type="ARBA" id="ARBA00023136"/>
    </source>
</evidence>
<dbReference type="KEGG" id="rce:RC1_0015"/>
<keyword evidence="6 8" id="KW-1133">Transmembrane helix</keyword>
<feature type="transmembrane region" description="Helical" evidence="8">
    <location>
        <begin position="234"/>
        <end position="255"/>
    </location>
</feature>
<gene>
    <name evidence="9" type="ordered locus">RC1_0015</name>
</gene>
<feature type="transmembrane region" description="Helical" evidence="8">
    <location>
        <begin position="32"/>
        <end position="50"/>
    </location>
</feature>
<evidence type="ECO:0000256" key="2">
    <source>
        <dbReference type="ARBA" id="ARBA00008566"/>
    </source>
</evidence>
<accession>B6IPT0</accession>
<keyword evidence="3" id="KW-0813">Transport</keyword>
<dbReference type="AlphaFoldDB" id="B6IPT0"/>
<dbReference type="eggNOG" id="COG1275">
    <property type="taxonomic scope" value="Bacteria"/>
</dbReference>
<evidence type="ECO:0000256" key="1">
    <source>
        <dbReference type="ARBA" id="ARBA00004651"/>
    </source>
</evidence>
<evidence type="ECO:0000313" key="9">
    <source>
        <dbReference type="EMBL" id="ACI97466.1"/>
    </source>
</evidence>
<dbReference type="CDD" id="cd09318">
    <property type="entry name" value="TDT_SSU1"/>
    <property type="match status" value="1"/>
</dbReference>
<evidence type="ECO:0000256" key="5">
    <source>
        <dbReference type="ARBA" id="ARBA00022692"/>
    </source>
</evidence>
<dbReference type="EMBL" id="CP000613">
    <property type="protein sequence ID" value="ACI97466.1"/>
    <property type="molecule type" value="Genomic_DNA"/>
</dbReference>
<feature type="transmembrane region" description="Helical" evidence="8">
    <location>
        <begin position="133"/>
        <end position="155"/>
    </location>
</feature>
<comment type="similarity">
    <text evidence="2">Belongs to the tellurite-resistance/dicarboxylate transporter (TDT) family.</text>
</comment>
<dbReference type="Pfam" id="PF03595">
    <property type="entry name" value="SLAC1"/>
    <property type="match status" value="1"/>
</dbReference>
<feature type="transmembrane region" description="Helical" evidence="8">
    <location>
        <begin position="101"/>
        <end position="121"/>
    </location>
</feature>
<dbReference type="Gene3D" id="1.50.10.150">
    <property type="entry name" value="Voltage-dependent anion channel"/>
    <property type="match status" value="1"/>
</dbReference>
<keyword evidence="5 8" id="KW-0812">Transmembrane</keyword>
<dbReference type="HOGENOM" id="CLU_030057_6_4_5"/>
<dbReference type="OrthoDB" id="958273at2"/>
<evidence type="ECO:0000256" key="8">
    <source>
        <dbReference type="SAM" id="Phobius"/>
    </source>
</evidence>
<dbReference type="PANTHER" id="PTHR31686">
    <property type="match status" value="1"/>
</dbReference>
<feature type="transmembrane region" description="Helical" evidence="8">
    <location>
        <begin position="62"/>
        <end position="80"/>
    </location>
</feature>